<dbReference type="GO" id="GO:0005524">
    <property type="term" value="F:ATP binding"/>
    <property type="evidence" value="ECO:0007669"/>
    <property type="project" value="UniProtKB-KW"/>
</dbReference>
<dbReference type="RefSeq" id="WP_301160122.1">
    <property type="nucleotide sequence ID" value="NZ_JAUHQB010000003.1"/>
</dbReference>
<evidence type="ECO:0000313" key="6">
    <source>
        <dbReference type="Proteomes" id="UP001172756"/>
    </source>
</evidence>
<comment type="caution">
    <text evidence="5">The sequence shown here is derived from an EMBL/GenBank/DDBJ whole genome shotgun (WGS) entry which is preliminary data.</text>
</comment>
<dbReference type="GO" id="GO:0006289">
    <property type="term" value="P:nucleotide-excision repair"/>
    <property type="evidence" value="ECO:0007669"/>
    <property type="project" value="TreeGrafter"/>
</dbReference>
<dbReference type="InterPro" id="IPR001650">
    <property type="entry name" value="Helicase_C-like"/>
</dbReference>
<feature type="domain" description="Helicase C-terminal" evidence="4">
    <location>
        <begin position="984"/>
        <end position="1146"/>
    </location>
</feature>
<name>A0AB35MHP4_9MICO</name>
<evidence type="ECO:0000313" key="5">
    <source>
        <dbReference type="EMBL" id="MDN4483205.1"/>
    </source>
</evidence>
<organism evidence="5 6">
    <name type="scientific">Demequina lignilytica</name>
    <dbReference type="NCBI Taxonomy" id="3051663"/>
    <lineage>
        <taxon>Bacteria</taxon>
        <taxon>Bacillati</taxon>
        <taxon>Actinomycetota</taxon>
        <taxon>Actinomycetes</taxon>
        <taxon>Micrococcales</taxon>
        <taxon>Demequinaceae</taxon>
        <taxon>Demequina</taxon>
    </lineage>
</organism>
<dbReference type="GO" id="GO:0043138">
    <property type="term" value="F:3'-5' DNA helicase activity"/>
    <property type="evidence" value="ECO:0007669"/>
    <property type="project" value="TreeGrafter"/>
</dbReference>
<dbReference type="InterPro" id="IPR014001">
    <property type="entry name" value="Helicase_ATP-bd"/>
</dbReference>
<keyword evidence="2" id="KW-0067">ATP-binding</keyword>
<dbReference type="Pfam" id="PF00271">
    <property type="entry name" value="Helicase_C"/>
    <property type="match status" value="1"/>
</dbReference>
<reference evidence="5 6" key="1">
    <citation type="submission" date="2023-06" db="EMBL/GenBank/DDBJ databases">
        <title>SYSU T0a273.</title>
        <authorList>
            <person name="Gao L."/>
            <person name="Fang B.-Z."/>
            <person name="Li W.-J."/>
        </authorList>
    </citation>
    <scope>NUCLEOTIDE SEQUENCE [LARGE SCALE GENOMIC DNA]</scope>
    <source>
        <strain evidence="5 6">SYSU T0a273</strain>
    </source>
</reference>
<dbReference type="SMART" id="SM00487">
    <property type="entry name" value="DEXDc"/>
    <property type="match status" value="1"/>
</dbReference>
<dbReference type="Gene3D" id="3.40.960.10">
    <property type="entry name" value="VSR Endonuclease"/>
    <property type="match status" value="1"/>
</dbReference>
<dbReference type="PROSITE" id="PS51194">
    <property type="entry name" value="HELICASE_CTER"/>
    <property type="match status" value="1"/>
</dbReference>
<dbReference type="Proteomes" id="UP001172756">
    <property type="component" value="Unassembled WGS sequence"/>
</dbReference>
<dbReference type="PANTHER" id="PTHR47957:SF3">
    <property type="entry name" value="ATP-DEPENDENT HELICASE HRQ1"/>
    <property type="match status" value="1"/>
</dbReference>
<proteinExistence type="predicted"/>
<keyword evidence="5" id="KW-0378">Hydrolase</keyword>
<sequence length="2122" mass="230578">MSELLPSLQAKEIRSGLLEYLATTFALTDGDAQAALKNFLEDASSGIFKGPFVRLRLPFRPAEPGWEDALGWVPDGFVPYGHQATAFRRLSSSLHERPLPTLVTTGTGSGKTEAFLFPLLDHARRMRAAGQTGIKALILYPMNALANDQAKRLTKLLTSDTRLAGLTAAIYTGEDSGRRTVVSEKGLITDRDVIRSSPPDILLTNYKMLDQLLLRAADQPLWSASAHSLQYLVLDEFHTYDGAQGTDVAMLLRRLGLTLRSHQGDGLSDADLARPLGKITPIATSATLGDKGDPGVMLDFAHTVFGEKFDDDAVVTESRMTYDEWATTVDARAFANAGPPTEINSDWIIGAVNHWRFAFDATPVDEAAATVLYHLTGMHSEVRDEARTLASAASSLPLVRDLAVAATDAISLTDLTDRVLPRTPPADLSAEEWQATREEFLLYVLAALSHVRAVAGPERIPMLNVDMHLWVRELSRIDRRSGATPSFLWSDDGSIVPTEDAALDDSLHRDAFPAVFCRHCGRSGWGVTLTPTGTTLDDDTASIRRKHMSKEARFRALLYAPAEADAAELADSPIQGLGYWRIRDRELSFTPPTADDDDVRNGYVLPILTQTGDDADDASRADTCPSCGTKDAIRFLGSAIATMLSVSLSTLFGSAGLDQNEKKALVFTDSVQDAAHRAGFIETRSHSLTVRSLLMDAVPMSGAVSLDELAERIINDAGDDAVARYRILPPDLVDHENFAPFWQQKTASAVTKRVRDRVQNRLLFDAILEFGLQSRVGRTLELTGSVAAQVDAGGIDRLARIARKAIEGADIQVLGAESDAALAAWVRGVLVYLRQQGGVYHRWLDGYIAEDGNRWKIWGGRPKNVGMPAFPRGRPAPELPRVGHSRAATRNSEFVNVANAQSWYARWAQRALGVPNQAAASFARALFVELAKAGLVLEHAVKDSGAAVYSLDPSIVMLSRISDDDLAVGATLLSCNVCANVVPGGRDAVDQLDGAPCLVVRCPGYLQRHPGSPNFYRGFYADAAMRRIVAREHTSLLQDKVRLEFETGFKESGDRPEAPNVLVATPTLEMGIDIGDLSTVFLSSLPRSVASYLQRVGRAGRLTGNALNFAFVTGRGEQLPRLQDPLSVINGEVRPPATYLDAEEILQRQYIAHLVDTLARDTSLFHPDQASKVMASALPGTFLGDLVAFAEDDARGHVGRFLASFDSLAEATREALESWAVPVAGERSSGVAGLIFGASHRWATTLEGLEHRLQAITDAIPELDRIAGLPAATDDQRRDARAAHGSLKLVKAQIADMRSQWWVGVLEEYGILPNYTLLDDSVELDIALNWVDDEGNYETEPMSYARGSRTALSEFAPGATFYAGGLEIVIDAVDLGIDGTGIRELALCGACGYTTDVTGGVSISVCPRCGDKEIADVNQRLEALEFTRASAEVKRDEQRISDRRDERDRARFHVATAPDIDPAFERNSWYVQGYDFGARYFSRLAITWINLGKADQQANSLMIAGDERQAPLFALCEGCGKKDNTAGTNNPWDHRTWCRHRNATKEHTRKVALTRTLTTQGVLLRLPLSVTMGDSFAVPSLKAAVLLGLREEFGGAPDHIDVVVSVDPQPGSDEESPAPALLLHDVVPGGTGYLADLTDPDKVWSLLRRAWSVLTSCPCQDEGDGERLACHRCLLPFARSHEVPHVSREIAARHLTDILFSGSSDGGEPPVAREWNVTEKPPVELDIESHLEQAFRATLQDALTKAGAKVTQKPGPHGTRIQVAFPGGPVRWTIDPQVAMGGVKPDFMLTSSTGADEHKIAIFTDGHRWHASPSVNRIADDARKRAMLRDKGIRVLAVTAADIEAWRRGEVETPEWMSSQVTQHLMAQASSRFSPTDVASIASGPISFLVEWMRSPRPDELRSLADQAAYYFLNPAQVRYIPEPESSLESVVARAIRDGVNPVPAAQPRAWLWRSGALVFAAEVHANGSTGVAVALDDSAAAVDDSSHKSAWREWLRLSNLFGLRDHSTVITALSEMDGVGVSVVEKSAAKVELAPEWAELREFAASDDERSLIEELAAAALPVPEQGHEIDGTPLAMSWPERRIVVDLELHPTTASSLGAAGWSVVPASVEAIAAAVQRGA</sequence>
<evidence type="ECO:0000259" key="3">
    <source>
        <dbReference type="PROSITE" id="PS51192"/>
    </source>
</evidence>
<dbReference type="Pfam" id="PF09369">
    <property type="entry name" value="MZB"/>
    <property type="match status" value="1"/>
</dbReference>
<dbReference type="SMART" id="SM00490">
    <property type="entry name" value="HELICc"/>
    <property type="match status" value="1"/>
</dbReference>
<dbReference type="SUPFAM" id="SSF52540">
    <property type="entry name" value="P-loop containing nucleoside triphosphate hydrolases"/>
    <property type="match status" value="2"/>
</dbReference>
<dbReference type="GO" id="GO:0003676">
    <property type="term" value="F:nucleic acid binding"/>
    <property type="evidence" value="ECO:0007669"/>
    <property type="project" value="InterPro"/>
</dbReference>
<keyword evidence="5" id="KW-0347">Helicase</keyword>
<evidence type="ECO:0000256" key="1">
    <source>
        <dbReference type="ARBA" id="ARBA00022741"/>
    </source>
</evidence>
<dbReference type="PANTHER" id="PTHR47957">
    <property type="entry name" value="ATP-DEPENDENT HELICASE HRQ1"/>
    <property type="match status" value="1"/>
</dbReference>
<dbReference type="InterPro" id="IPR011545">
    <property type="entry name" value="DEAD/DEAH_box_helicase_dom"/>
</dbReference>
<evidence type="ECO:0000256" key="2">
    <source>
        <dbReference type="ARBA" id="ARBA00022840"/>
    </source>
</evidence>
<evidence type="ECO:0000259" key="4">
    <source>
        <dbReference type="PROSITE" id="PS51194"/>
    </source>
</evidence>
<dbReference type="InterPro" id="IPR018973">
    <property type="entry name" value="MZB"/>
</dbReference>
<keyword evidence="1" id="KW-0547">Nucleotide-binding</keyword>
<accession>A0AB35MHP4</accession>
<dbReference type="Gene3D" id="3.40.50.300">
    <property type="entry name" value="P-loop containing nucleotide triphosphate hydrolases"/>
    <property type="match status" value="2"/>
</dbReference>
<dbReference type="InterPro" id="IPR027417">
    <property type="entry name" value="P-loop_NTPase"/>
</dbReference>
<feature type="domain" description="Helicase ATP-binding" evidence="3">
    <location>
        <begin position="92"/>
        <end position="306"/>
    </location>
</feature>
<protein>
    <submittedName>
        <fullName evidence="5">DEAD/DEAH box helicase</fullName>
    </submittedName>
</protein>
<dbReference type="GO" id="GO:0036297">
    <property type="term" value="P:interstrand cross-link repair"/>
    <property type="evidence" value="ECO:0007669"/>
    <property type="project" value="TreeGrafter"/>
</dbReference>
<gene>
    <name evidence="5" type="ORF">QQ002_06600</name>
</gene>
<dbReference type="Pfam" id="PF00270">
    <property type="entry name" value="DEAD"/>
    <property type="match status" value="1"/>
</dbReference>
<dbReference type="PROSITE" id="PS51192">
    <property type="entry name" value="HELICASE_ATP_BIND_1"/>
    <property type="match status" value="1"/>
</dbReference>
<dbReference type="EMBL" id="JAUHQB010000003">
    <property type="protein sequence ID" value="MDN4483205.1"/>
    <property type="molecule type" value="Genomic_DNA"/>
</dbReference>